<dbReference type="PANTHER" id="PTHR15936">
    <property type="entry name" value="GUANINE NUCLEOTIDE-BINDING PROTEIN G I /G S /G O GAMMA-13 SUBUNIT"/>
    <property type="match status" value="1"/>
</dbReference>
<keyword evidence="3 5" id="KW-0472">Membrane</keyword>
<evidence type="ECO:0000313" key="11">
    <source>
        <dbReference type="EMBL" id="CAF4023863.1"/>
    </source>
</evidence>
<dbReference type="CDD" id="cd00068">
    <property type="entry name" value="GGL"/>
    <property type="match status" value="1"/>
</dbReference>
<evidence type="ECO:0000313" key="13">
    <source>
        <dbReference type="EMBL" id="CAF4103141.1"/>
    </source>
</evidence>
<evidence type="ECO:0000313" key="10">
    <source>
        <dbReference type="EMBL" id="CAF3906690.1"/>
    </source>
</evidence>
<evidence type="ECO:0000256" key="5">
    <source>
        <dbReference type="RuleBase" id="RU004973"/>
    </source>
</evidence>
<evidence type="ECO:0000313" key="14">
    <source>
        <dbReference type="EMBL" id="CAF4546894.1"/>
    </source>
</evidence>
<comment type="caution">
    <text evidence="11">The sequence shown here is derived from an EMBL/GenBank/DDBJ whole genome shotgun (WGS) entry which is preliminary data.</text>
</comment>
<dbReference type="EMBL" id="CAJOBJ010006787">
    <property type="protein sequence ID" value="CAF4069735.1"/>
    <property type="molecule type" value="Genomic_DNA"/>
</dbReference>
<feature type="compositionally biased region" description="Basic and acidic residues" evidence="6">
    <location>
        <begin position="114"/>
        <end position="131"/>
    </location>
</feature>
<evidence type="ECO:0000259" key="7">
    <source>
        <dbReference type="PROSITE" id="PS50058"/>
    </source>
</evidence>
<evidence type="ECO:0000256" key="2">
    <source>
        <dbReference type="ARBA" id="ARBA00022475"/>
    </source>
</evidence>
<keyword evidence="2 5" id="KW-1003">Cell membrane</keyword>
<dbReference type="EMBL" id="CAJNRF010016388">
    <property type="protein sequence ID" value="CAF2197058.1"/>
    <property type="molecule type" value="Genomic_DNA"/>
</dbReference>
<dbReference type="Proteomes" id="UP000681967">
    <property type="component" value="Unassembled WGS sequence"/>
</dbReference>
<dbReference type="GO" id="GO:0031681">
    <property type="term" value="F:G-protein beta-subunit binding"/>
    <property type="evidence" value="ECO:0007669"/>
    <property type="project" value="InterPro"/>
</dbReference>
<dbReference type="SMART" id="SM01224">
    <property type="entry name" value="G_gamma"/>
    <property type="match status" value="1"/>
</dbReference>
<dbReference type="SUPFAM" id="SSF48670">
    <property type="entry name" value="Transducin (heterotrimeric G protein), gamma chain"/>
    <property type="match status" value="1"/>
</dbReference>
<feature type="domain" description="G protein gamma" evidence="7">
    <location>
        <begin position="63"/>
        <end position="131"/>
    </location>
</feature>
<dbReference type="EMBL" id="CAJOBH010008092">
    <property type="protein sequence ID" value="CAF4103141.1"/>
    <property type="molecule type" value="Genomic_DNA"/>
</dbReference>
<proteinExistence type="inferred from homology"/>
<dbReference type="PRINTS" id="PR00321">
    <property type="entry name" value="GPROTEING"/>
</dbReference>
<dbReference type="PANTHER" id="PTHR15936:SF2">
    <property type="entry name" value="GUANINE NUCLEOTIDE-BINDING PROTEIN G(I)_G(S)_G(O) SUBUNIT GAMMA-13"/>
    <property type="match status" value="1"/>
</dbReference>
<sequence length="131" mass="15188">MDNITLQKQVENLRQQLKVDRAPLSRTLMERIIPNACLVEKQARILSLKIQPLSDSCRPRSKTQADIMDKSSLQKQIDSLRYQLRVEKVPLSKTLQELKRYIQENEQADPLIHPPDKKSNPWAEKGKCTVI</sequence>
<dbReference type="InterPro" id="IPR015898">
    <property type="entry name" value="G-protein_gamma-like_dom"/>
</dbReference>
<dbReference type="EMBL" id="CAJOBI010092005">
    <property type="protein sequence ID" value="CAF4546894.1"/>
    <property type="molecule type" value="Genomic_DNA"/>
</dbReference>
<dbReference type="AlphaFoldDB" id="A0A819Q138"/>
<comment type="function">
    <text evidence="5">Guanine nucleotide-binding proteins (G proteins) are involved as a modulator or transducer in various transmembrane signaling systems. The beta and gamma chains are required for the GTPase activity, for replacement of GDP by GTP, and for G protein-effector interaction.</text>
</comment>
<keyword evidence="15" id="KW-1185">Reference proteome</keyword>
<evidence type="ECO:0000313" key="15">
    <source>
        <dbReference type="Proteomes" id="UP000663866"/>
    </source>
</evidence>
<evidence type="ECO:0000256" key="6">
    <source>
        <dbReference type="SAM" id="MobiDB-lite"/>
    </source>
</evidence>
<comment type="subunit">
    <text evidence="5">G proteins are composed of 3 units; alpha, beta and gamma.</text>
</comment>
<dbReference type="InterPro" id="IPR039227">
    <property type="entry name" value="GNG13"/>
</dbReference>
<evidence type="ECO:0000313" key="12">
    <source>
        <dbReference type="EMBL" id="CAF4069735.1"/>
    </source>
</evidence>
<evidence type="ECO:0000256" key="3">
    <source>
        <dbReference type="ARBA" id="ARBA00023136"/>
    </source>
</evidence>
<dbReference type="GO" id="GO:0005834">
    <property type="term" value="C:heterotrimeric G-protein complex"/>
    <property type="evidence" value="ECO:0007669"/>
    <property type="project" value="InterPro"/>
</dbReference>
<dbReference type="Gene3D" id="4.10.260.10">
    <property type="entry name" value="Transducin (heterotrimeric G protein), gamma chain"/>
    <property type="match status" value="1"/>
</dbReference>
<dbReference type="EMBL" id="CAJNOV010017130">
    <property type="protein sequence ID" value="CAF1600410.1"/>
    <property type="molecule type" value="Genomic_DNA"/>
</dbReference>
<dbReference type="InterPro" id="IPR001770">
    <property type="entry name" value="G-protein_gamma"/>
</dbReference>
<dbReference type="Pfam" id="PF00631">
    <property type="entry name" value="G-gamma"/>
    <property type="match status" value="1"/>
</dbReference>
<evidence type="ECO:0000256" key="4">
    <source>
        <dbReference type="ARBA" id="ARBA00023224"/>
    </source>
</evidence>
<dbReference type="Proteomes" id="UP000681720">
    <property type="component" value="Unassembled WGS sequence"/>
</dbReference>
<dbReference type="Proteomes" id="UP000663855">
    <property type="component" value="Unassembled WGS sequence"/>
</dbReference>
<dbReference type="EMBL" id="CAJOBF010001054">
    <property type="protein sequence ID" value="CAF3906690.1"/>
    <property type="molecule type" value="Genomic_DNA"/>
</dbReference>
<keyword evidence="5" id="KW-0449">Lipoprotein</keyword>
<dbReference type="GO" id="GO:0050909">
    <property type="term" value="P:sensory perception of taste"/>
    <property type="evidence" value="ECO:0007669"/>
    <property type="project" value="InterPro"/>
</dbReference>
<dbReference type="InterPro" id="IPR036284">
    <property type="entry name" value="GGL_sf"/>
</dbReference>
<accession>A0A819Q138</accession>
<protein>
    <recommendedName>
        <fullName evidence="5">Guanine nucleotide-binding protein subunit gamma</fullName>
    </recommendedName>
</protein>
<dbReference type="PROSITE" id="PS50058">
    <property type="entry name" value="G_PROTEIN_GAMMA"/>
    <property type="match status" value="1"/>
</dbReference>
<evidence type="ECO:0000313" key="9">
    <source>
        <dbReference type="EMBL" id="CAF2197058.1"/>
    </source>
</evidence>
<keyword evidence="4 5" id="KW-0807">Transducer</keyword>
<feature type="region of interest" description="Disordered" evidence="6">
    <location>
        <begin position="106"/>
        <end position="131"/>
    </location>
</feature>
<dbReference type="SMART" id="SM00224">
    <property type="entry name" value="GGL"/>
    <property type="match status" value="1"/>
</dbReference>
<dbReference type="GO" id="GO:0007200">
    <property type="term" value="P:phospholipase C-activating G protein-coupled receptor signaling pathway"/>
    <property type="evidence" value="ECO:0007669"/>
    <property type="project" value="InterPro"/>
</dbReference>
<comment type="subcellular location">
    <subcellularLocation>
        <location evidence="5">Cell membrane</location>
        <topology evidence="5">Lipid-anchor</topology>
        <orientation evidence="5">Cytoplasmic side</orientation>
    </subcellularLocation>
</comment>
<dbReference type="Proteomes" id="UP000676336">
    <property type="component" value="Unassembled WGS sequence"/>
</dbReference>
<organism evidence="11 15">
    <name type="scientific">Rotaria magnacalcarata</name>
    <dbReference type="NCBI Taxonomy" id="392030"/>
    <lineage>
        <taxon>Eukaryota</taxon>
        <taxon>Metazoa</taxon>
        <taxon>Spiralia</taxon>
        <taxon>Gnathifera</taxon>
        <taxon>Rotifera</taxon>
        <taxon>Eurotatoria</taxon>
        <taxon>Bdelloidea</taxon>
        <taxon>Philodinida</taxon>
        <taxon>Philodinidae</taxon>
        <taxon>Rotaria</taxon>
    </lineage>
</organism>
<name>A0A819Q138_9BILA</name>
<evidence type="ECO:0000313" key="8">
    <source>
        <dbReference type="EMBL" id="CAF1600410.1"/>
    </source>
</evidence>
<dbReference type="Proteomes" id="UP000663866">
    <property type="component" value="Unassembled WGS sequence"/>
</dbReference>
<evidence type="ECO:0000256" key="1">
    <source>
        <dbReference type="ARBA" id="ARBA00007431"/>
    </source>
</evidence>
<dbReference type="Proteomes" id="UP000663856">
    <property type="component" value="Unassembled WGS sequence"/>
</dbReference>
<reference evidence="11" key="1">
    <citation type="submission" date="2021-02" db="EMBL/GenBank/DDBJ databases">
        <authorList>
            <person name="Nowell W R."/>
        </authorList>
    </citation>
    <scope>NUCLEOTIDE SEQUENCE</scope>
</reference>
<gene>
    <name evidence="13" type="ORF">BYL167_LOCUS19222</name>
    <name evidence="8" type="ORF">CJN711_LOCUS35111</name>
    <name evidence="12" type="ORF">GIL414_LOCUS15444</name>
    <name evidence="11" type="ORF">OVN521_LOCUS16368</name>
    <name evidence="14" type="ORF">SMN809_LOCUS36866</name>
    <name evidence="10" type="ORF">UXM345_LOCUS10843</name>
    <name evidence="9" type="ORF">WKI299_LOCUS34298</name>
</gene>
<dbReference type="Proteomes" id="UP000663842">
    <property type="component" value="Unassembled WGS sequence"/>
</dbReference>
<dbReference type="EMBL" id="CAJOBG010002711">
    <property type="protein sequence ID" value="CAF4023863.1"/>
    <property type="molecule type" value="Genomic_DNA"/>
</dbReference>
<comment type="similarity">
    <text evidence="1 5">Belongs to the G protein gamma family.</text>
</comment>